<sequence length="141" mass="16205">MEDVSPLSIRHDSLREVFFIKHCKLGEFSPLYTSWTDSTVLNSSPFSKDLQIILDSWNLCITDILKYSYSIPFDDHQKVHIYTSSLPFQNKHPNPCIISTFYREYLDQISSNNIILATDASKSARFTSIAAYNLNTQKNST</sequence>
<comment type="caution">
    <text evidence="1">The sequence shown here is derived from an EMBL/GenBank/DDBJ whole genome shotgun (WGS) entry which is preliminary data.</text>
</comment>
<organism evidence="1 2">
    <name type="scientific">Araneus ventricosus</name>
    <name type="common">Orbweaver spider</name>
    <name type="synonym">Epeira ventricosa</name>
    <dbReference type="NCBI Taxonomy" id="182803"/>
    <lineage>
        <taxon>Eukaryota</taxon>
        <taxon>Metazoa</taxon>
        <taxon>Ecdysozoa</taxon>
        <taxon>Arthropoda</taxon>
        <taxon>Chelicerata</taxon>
        <taxon>Arachnida</taxon>
        <taxon>Araneae</taxon>
        <taxon>Araneomorphae</taxon>
        <taxon>Entelegynae</taxon>
        <taxon>Araneoidea</taxon>
        <taxon>Araneidae</taxon>
        <taxon>Araneus</taxon>
    </lineage>
</organism>
<protein>
    <submittedName>
        <fullName evidence="1">Uncharacterized protein</fullName>
    </submittedName>
</protein>
<gene>
    <name evidence="1" type="ORF">AVEN_12188_1</name>
</gene>
<dbReference type="AlphaFoldDB" id="A0A4Y2M8X3"/>
<accession>A0A4Y2M8X3</accession>
<dbReference type="EMBL" id="BGPR01122204">
    <property type="protein sequence ID" value="GBN23548.1"/>
    <property type="molecule type" value="Genomic_DNA"/>
</dbReference>
<dbReference type="Proteomes" id="UP000499080">
    <property type="component" value="Unassembled WGS sequence"/>
</dbReference>
<reference evidence="1 2" key="1">
    <citation type="journal article" date="2019" name="Sci. Rep.">
        <title>Orb-weaving spider Araneus ventricosus genome elucidates the spidroin gene catalogue.</title>
        <authorList>
            <person name="Kono N."/>
            <person name="Nakamura H."/>
            <person name="Ohtoshi R."/>
            <person name="Moran D.A.P."/>
            <person name="Shinohara A."/>
            <person name="Yoshida Y."/>
            <person name="Fujiwara M."/>
            <person name="Mori M."/>
            <person name="Tomita M."/>
            <person name="Arakawa K."/>
        </authorList>
    </citation>
    <scope>NUCLEOTIDE SEQUENCE [LARGE SCALE GENOMIC DNA]</scope>
</reference>
<keyword evidence="2" id="KW-1185">Reference proteome</keyword>
<proteinExistence type="predicted"/>
<evidence type="ECO:0000313" key="2">
    <source>
        <dbReference type="Proteomes" id="UP000499080"/>
    </source>
</evidence>
<evidence type="ECO:0000313" key="1">
    <source>
        <dbReference type="EMBL" id="GBN23548.1"/>
    </source>
</evidence>
<name>A0A4Y2M8X3_ARAVE</name>